<keyword evidence="4" id="KW-0406">Ion transport</keyword>
<evidence type="ECO:0000256" key="3">
    <source>
        <dbReference type="ARBA" id="ARBA00022837"/>
    </source>
</evidence>
<dbReference type="PANTHER" id="PTHR11878">
    <property type="entry name" value="SODIUM/CALCIUM EXCHANGER"/>
    <property type="match status" value="1"/>
</dbReference>
<dbReference type="PANTHER" id="PTHR11878:SF65">
    <property type="entry name" value="NA_CA-EXCHANGE PROTEIN, ISOFORM G"/>
    <property type="match status" value="1"/>
</dbReference>
<dbReference type="EnsemblMetazoa" id="XM_020004104.1">
    <property type="protein sequence ID" value="XP_019859663.1"/>
    <property type="gene ID" value="LOC109587885"/>
</dbReference>
<dbReference type="SUPFAM" id="SSF141072">
    <property type="entry name" value="CalX-like"/>
    <property type="match status" value="3"/>
</dbReference>
<dbReference type="GO" id="GO:0016020">
    <property type="term" value="C:membrane"/>
    <property type="evidence" value="ECO:0007669"/>
    <property type="project" value="InterPro"/>
</dbReference>
<dbReference type="Gene3D" id="2.60.40.2030">
    <property type="match status" value="3"/>
</dbReference>
<dbReference type="InterPro" id="IPR051171">
    <property type="entry name" value="CaCA"/>
</dbReference>
<evidence type="ECO:0000256" key="1">
    <source>
        <dbReference type="ARBA" id="ARBA00022729"/>
    </source>
</evidence>
<feature type="domain" description="Calx-beta" evidence="5">
    <location>
        <begin position="270"/>
        <end position="367"/>
    </location>
</feature>
<protein>
    <recommendedName>
        <fullName evidence="5">Calx-beta domain-containing protein</fullName>
    </recommendedName>
</protein>
<keyword evidence="3" id="KW-0106">Calcium</keyword>
<keyword evidence="2" id="KW-0677">Repeat</keyword>
<evidence type="ECO:0000313" key="6">
    <source>
        <dbReference type="EnsemblMetazoa" id="XP_019859663.1"/>
    </source>
</evidence>
<dbReference type="GO" id="GO:0007154">
    <property type="term" value="P:cell communication"/>
    <property type="evidence" value="ECO:0007669"/>
    <property type="project" value="InterPro"/>
</dbReference>
<name>A0AAN0JRF5_AMPQE</name>
<sequence length="435" mass="47880">MELSEVFTWRLSVNDSRVRLDPDTQLVRLDNRDVFSIGFRELYVTIREGEVASLTIKQIGDETGGLDIGGFPENRLSQIRLRYVSGTATIDSDFSLNTTVPRLTYRANNTLNDVPFQPITSIDDNIIEGDETIRVIILPGGDNVVQILRDWQTATITIIDDDSGVLSLERATYDVIENEGTVEICAVLTGGALSENTTIDIRPRDGTAQFRSDYSTRRIRSILPAFTNRTCGRFDIINDTIREPLSENFTIAISNIFPENSELMINPTPSFIRIQDDDQAEVRFAMGQATFSEGGGNQSITVILDGAQLTQAQTMEIYIDDGTSNGISLGNITFGTNVITQNRSISFPVVDNSIALEPDKHYLLRLRNIGNIGLGNPGTMNVTVVDDDDVTVSFAQSSYSYSESHGTVSNIQVQLNNPIAQDLSVNIGGASLLYQ</sequence>
<dbReference type="InterPro" id="IPR038081">
    <property type="entry name" value="CalX-like_sf"/>
</dbReference>
<keyword evidence="1" id="KW-0732">Signal</keyword>
<keyword evidence="4" id="KW-0813">Transport</keyword>
<dbReference type="RefSeq" id="XP_019859663.1">
    <property type="nucleotide sequence ID" value="XM_020004104.1"/>
</dbReference>
<dbReference type="GeneID" id="109587885"/>
<dbReference type="Pfam" id="PF03160">
    <property type="entry name" value="Calx-beta"/>
    <property type="match status" value="2"/>
</dbReference>
<organism evidence="6 7">
    <name type="scientific">Amphimedon queenslandica</name>
    <name type="common">Sponge</name>
    <dbReference type="NCBI Taxonomy" id="400682"/>
    <lineage>
        <taxon>Eukaryota</taxon>
        <taxon>Metazoa</taxon>
        <taxon>Porifera</taxon>
        <taxon>Demospongiae</taxon>
        <taxon>Heteroscleromorpha</taxon>
        <taxon>Haplosclerida</taxon>
        <taxon>Niphatidae</taxon>
        <taxon>Amphimedon</taxon>
    </lineage>
</organism>
<dbReference type="Proteomes" id="UP000007879">
    <property type="component" value="Unassembled WGS sequence"/>
</dbReference>
<reference evidence="6" key="2">
    <citation type="submission" date="2024-06" db="UniProtKB">
        <authorList>
            <consortium name="EnsemblMetazoa"/>
        </authorList>
    </citation>
    <scope>IDENTIFICATION</scope>
</reference>
<evidence type="ECO:0000256" key="4">
    <source>
        <dbReference type="ARBA" id="ARBA00023065"/>
    </source>
</evidence>
<evidence type="ECO:0000313" key="7">
    <source>
        <dbReference type="Proteomes" id="UP000007879"/>
    </source>
</evidence>
<dbReference type="KEGG" id="aqu:109587885"/>
<feature type="domain" description="Calx-beta" evidence="5">
    <location>
        <begin position="154"/>
        <end position="254"/>
    </location>
</feature>
<dbReference type="InterPro" id="IPR003644">
    <property type="entry name" value="Calx_beta"/>
</dbReference>
<evidence type="ECO:0000256" key="2">
    <source>
        <dbReference type="ARBA" id="ARBA00022737"/>
    </source>
</evidence>
<dbReference type="GO" id="GO:0030001">
    <property type="term" value="P:metal ion transport"/>
    <property type="evidence" value="ECO:0007669"/>
    <property type="project" value="TreeGrafter"/>
</dbReference>
<evidence type="ECO:0000259" key="5">
    <source>
        <dbReference type="SMART" id="SM00237"/>
    </source>
</evidence>
<keyword evidence="7" id="KW-1185">Reference proteome</keyword>
<dbReference type="AlphaFoldDB" id="A0AAN0JRF5"/>
<dbReference type="SMART" id="SM00237">
    <property type="entry name" value="Calx_beta"/>
    <property type="match status" value="2"/>
</dbReference>
<accession>A0AAN0JRF5</accession>
<proteinExistence type="predicted"/>
<reference evidence="7" key="1">
    <citation type="journal article" date="2010" name="Nature">
        <title>The Amphimedon queenslandica genome and the evolution of animal complexity.</title>
        <authorList>
            <person name="Srivastava M."/>
            <person name="Simakov O."/>
            <person name="Chapman J."/>
            <person name="Fahey B."/>
            <person name="Gauthier M.E."/>
            <person name="Mitros T."/>
            <person name="Richards G.S."/>
            <person name="Conaco C."/>
            <person name="Dacre M."/>
            <person name="Hellsten U."/>
            <person name="Larroux C."/>
            <person name="Putnam N.H."/>
            <person name="Stanke M."/>
            <person name="Adamska M."/>
            <person name="Darling A."/>
            <person name="Degnan S.M."/>
            <person name="Oakley T.H."/>
            <person name="Plachetzki D.C."/>
            <person name="Zhai Y."/>
            <person name="Adamski M."/>
            <person name="Calcino A."/>
            <person name="Cummins S.F."/>
            <person name="Goodstein D.M."/>
            <person name="Harris C."/>
            <person name="Jackson D.J."/>
            <person name="Leys S.P."/>
            <person name="Shu S."/>
            <person name="Woodcroft B.J."/>
            <person name="Vervoort M."/>
            <person name="Kosik K.S."/>
            <person name="Manning G."/>
            <person name="Degnan B.M."/>
            <person name="Rokhsar D.S."/>
        </authorList>
    </citation>
    <scope>NUCLEOTIDE SEQUENCE [LARGE SCALE GENOMIC DNA]</scope>
</reference>